<proteinExistence type="predicted"/>
<organism evidence="1 2">
    <name type="scientific">Caerostris darwini</name>
    <dbReference type="NCBI Taxonomy" id="1538125"/>
    <lineage>
        <taxon>Eukaryota</taxon>
        <taxon>Metazoa</taxon>
        <taxon>Ecdysozoa</taxon>
        <taxon>Arthropoda</taxon>
        <taxon>Chelicerata</taxon>
        <taxon>Arachnida</taxon>
        <taxon>Araneae</taxon>
        <taxon>Araneomorphae</taxon>
        <taxon>Entelegynae</taxon>
        <taxon>Araneoidea</taxon>
        <taxon>Araneidae</taxon>
        <taxon>Caerostris</taxon>
    </lineage>
</organism>
<dbReference type="AlphaFoldDB" id="A0AAV4PIP7"/>
<gene>
    <name evidence="1" type="ORF">CDAR_393821</name>
</gene>
<evidence type="ECO:0000313" key="2">
    <source>
        <dbReference type="Proteomes" id="UP001054837"/>
    </source>
</evidence>
<keyword evidence="2" id="KW-1185">Reference proteome</keyword>
<dbReference type="Proteomes" id="UP001054837">
    <property type="component" value="Unassembled WGS sequence"/>
</dbReference>
<comment type="caution">
    <text evidence="1">The sequence shown here is derived from an EMBL/GenBank/DDBJ whole genome shotgun (WGS) entry which is preliminary data.</text>
</comment>
<evidence type="ECO:0000313" key="1">
    <source>
        <dbReference type="EMBL" id="GIX94992.1"/>
    </source>
</evidence>
<dbReference type="EMBL" id="BPLQ01002691">
    <property type="protein sequence ID" value="GIX94992.1"/>
    <property type="molecule type" value="Genomic_DNA"/>
</dbReference>
<accession>A0AAV4PIP7</accession>
<name>A0AAV4PIP7_9ARAC</name>
<protein>
    <submittedName>
        <fullName evidence="1">Uncharacterized protein</fullName>
    </submittedName>
</protein>
<sequence length="72" mass="8208">MFGEIANKHERKKRSSATKIRCYKTSQGLLYFEHSGEDVNPNLLSLTLEGQVSVRNLEISTSSFLLIVDFFL</sequence>
<reference evidence="1 2" key="1">
    <citation type="submission" date="2021-06" db="EMBL/GenBank/DDBJ databases">
        <title>Caerostris darwini draft genome.</title>
        <authorList>
            <person name="Kono N."/>
            <person name="Arakawa K."/>
        </authorList>
    </citation>
    <scope>NUCLEOTIDE SEQUENCE [LARGE SCALE GENOMIC DNA]</scope>
</reference>